<proteinExistence type="predicted"/>
<dbReference type="AlphaFoldDB" id="A0A165C2H2"/>
<dbReference type="RefSeq" id="XP_040759822.1">
    <property type="nucleotide sequence ID" value="XM_040905002.1"/>
</dbReference>
<dbReference type="EMBL" id="KV427656">
    <property type="protein sequence ID" value="KZT02082.1"/>
    <property type="molecule type" value="Genomic_DNA"/>
</dbReference>
<sequence length="207" mass="22446">AFIFFEYMVTFAEEVQVIWGARLTTVTVIFALNRYLLVVQGVSSTLSAVWWHTPLRLIDKLLGFSAFRTYAISGGQIAPALLVLLLGLVPAGANIVIVALICTIPAVIIFARICPAVSDLIVVLVTWFKTSGLAIKVRKLRLKGSIATVLVRDGEYCGSLGTCDALQAANSRHTLLHVCRALSQCLVVTSFFHHSSGPFCFSTSSRS</sequence>
<name>A0A165C2H2_9APHY</name>
<keyword evidence="1" id="KW-0812">Transmembrane</keyword>
<keyword evidence="1" id="KW-1133">Transmembrane helix</keyword>
<dbReference type="OrthoDB" id="2745134at2759"/>
<dbReference type="Proteomes" id="UP000076871">
    <property type="component" value="Unassembled WGS sequence"/>
</dbReference>
<evidence type="ECO:0000259" key="2">
    <source>
        <dbReference type="Pfam" id="PF20151"/>
    </source>
</evidence>
<gene>
    <name evidence="3" type="ORF">LAESUDRAFT_662599</name>
</gene>
<feature type="transmembrane region" description="Helical" evidence="1">
    <location>
        <begin position="95"/>
        <end position="128"/>
    </location>
</feature>
<dbReference type="InterPro" id="IPR045340">
    <property type="entry name" value="DUF6533"/>
</dbReference>
<keyword evidence="1" id="KW-0472">Membrane</keyword>
<dbReference type="Pfam" id="PF20151">
    <property type="entry name" value="DUF6533"/>
    <property type="match status" value="1"/>
</dbReference>
<evidence type="ECO:0000256" key="1">
    <source>
        <dbReference type="SAM" id="Phobius"/>
    </source>
</evidence>
<evidence type="ECO:0000313" key="4">
    <source>
        <dbReference type="Proteomes" id="UP000076871"/>
    </source>
</evidence>
<organism evidence="3 4">
    <name type="scientific">Laetiporus sulphureus 93-53</name>
    <dbReference type="NCBI Taxonomy" id="1314785"/>
    <lineage>
        <taxon>Eukaryota</taxon>
        <taxon>Fungi</taxon>
        <taxon>Dikarya</taxon>
        <taxon>Basidiomycota</taxon>
        <taxon>Agaricomycotina</taxon>
        <taxon>Agaricomycetes</taxon>
        <taxon>Polyporales</taxon>
        <taxon>Laetiporus</taxon>
    </lineage>
</organism>
<dbReference type="GeneID" id="63822032"/>
<protein>
    <recommendedName>
        <fullName evidence="2">DUF6533 domain-containing protein</fullName>
    </recommendedName>
</protein>
<feature type="non-terminal residue" evidence="3">
    <location>
        <position position="1"/>
    </location>
</feature>
<evidence type="ECO:0000313" key="3">
    <source>
        <dbReference type="EMBL" id="KZT02082.1"/>
    </source>
</evidence>
<accession>A0A165C2H2</accession>
<feature type="domain" description="DUF6533" evidence="2">
    <location>
        <begin position="1"/>
        <end position="37"/>
    </location>
</feature>
<reference evidence="3 4" key="1">
    <citation type="journal article" date="2016" name="Mol. Biol. Evol.">
        <title>Comparative Genomics of Early-Diverging Mushroom-Forming Fungi Provides Insights into the Origins of Lignocellulose Decay Capabilities.</title>
        <authorList>
            <person name="Nagy L.G."/>
            <person name="Riley R."/>
            <person name="Tritt A."/>
            <person name="Adam C."/>
            <person name="Daum C."/>
            <person name="Floudas D."/>
            <person name="Sun H."/>
            <person name="Yadav J.S."/>
            <person name="Pangilinan J."/>
            <person name="Larsson K.H."/>
            <person name="Matsuura K."/>
            <person name="Barry K."/>
            <person name="Labutti K."/>
            <person name="Kuo R."/>
            <person name="Ohm R.A."/>
            <person name="Bhattacharya S.S."/>
            <person name="Shirouzu T."/>
            <person name="Yoshinaga Y."/>
            <person name="Martin F.M."/>
            <person name="Grigoriev I.V."/>
            <person name="Hibbett D.S."/>
        </authorList>
    </citation>
    <scope>NUCLEOTIDE SEQUENCE [LARGE SCALE GENOMIC DNA]</scope>
    <source>
        <strain evidence="3 4">93-53</strain>
    </source>
</reference>
<dbReference type="InParanoid" id="A0A165C2H2"/>
<keyword evidence="4" id="KW-1185">Reference proteome</keyword>